<reference evidence="1" key="1">
    <citation type="submission" date="2021-06" db="EMBL/GenBank/DDBJ databases">
        <authorList>
            <person name="Kallberg Y."/>
            <person name="Tangrot J."/>
            <person name="Rosling A."/>
        </authorList>
    </citation>
    <scope>NUCLEOTIDE SEQUENCE</scope>
    <source>
        <strain evidence="1">IL203A</strain>
    </source>
</reference>
<protein>
    <submittedName>
        <fullName evidence="1">6074_t:CDS:1</fullName>
    </submittedName>
</protein>
<accession>A0ACA9P0M7</accession>
<comment type="caution">
    <text evidence="1">The sequence shown here is derived from an EMBL/GenBank/DDBJ whole genome shotgun (WGS) entry which is preliminary data.</text>
</comment>
<proteinExistence type="predicted"/>
<evidence type="ECO:0000313" key="2">
    <source>
        <dbReference type="Proteomes" id="UP000789702"/>
    </source>
</evidence>
<name>A0ACA9P0M7_9GLOM</name>
<dbReference type="Proteomes" id="UP000789702">
    <property type="component" value="Unassembled WGS sequence"/>
</dbReference>
<keyword evidence="2" id="KW-1185">Reference proteome</keyword>
<dbReference type="EMBL" id="CAJVPU010021988">
    <property type="protein sequence ID" value="CAG8683651.1"/>
    <property type="molecule type" value="Genomic_DNA"/>
</dbReference>
<gene>
    <name evidence="1" type="ORF">DHETER_LOCUS10791</name>
</gene>
<evidence type="ECO:0000313" key="1">
    <source>
        <dbReference type="EMBL" id="CAG8683651.1"/>
    </source>
</evidence>
<sequence length="47" mass="5412">PSKTIEEQDIKKKFLYSDEINKNSTANLVKHSNSMYANKNTNTHEAE</sequence>
<feature type="non-terminal residue" evidence="1">
    <location>
        <position position="47"/>
    </location>
</feature>
<organism evidence="1 2">
    <name type="scientific">Dentiscutata heterogama</name>
    <dbReference type="NCBI Taxonomy" id="1316150"/>
    <lineage>
        <taxon>Eukaryota</taxon>
        <taxon>Fungi</taxon>
        <taxon>Fungi incertae sedis</taxon>
        <taxon>Mucoromycota</taxon>
        <taxon>Glomeromycotina</taxon>
        <taxon>Glomeromycetes</taxon>
        <taxon>Diversisporales</taxon>
        <taxon>Gigasporaceae</taxon>
        <taxon>Dentiscutata</taxon>
    </lineage>
</organism>
<feature type="non-terminal residue" evidence="1">
    <location>
        <position position="1"/>
    </location>
</feature>